<protein>
    <submittedName>
        <fullName evidence="3">Uncharacterized protein</fullName>
    </submittedName>
</protein>
<gene>
    <name evidence="3" type="ORF">XELAEV_18019532mg</name>
</gene>
<evidence type="ECO:0000313" key="3">
    <source>
        <dbReference type="EMBL" id="OCT90915.1"/>
    </source>
</evidence>
<feature type="chain" id="PRO_5036856503" evidence="2">
    <location>
        <begin position="33"/>
        <end position="66"/>
    </location>
</feature>
<keyword evidence="2" id="KW-0732">Signal</keyword>
<name>A0A974DH33_XENLA</name>
<dbReference type="AlphaFoldDB" id="A0A974DH33"/>
<dbReference type="EMBL" id="CM004470">
    <property type="protein sequence ID" value="OCT90915.1"/>
    <property type="molecule type" value="Genomic_DNA"/>
</dbReference>
<reference evidence="4" key="1">
    <citation type="journal article" date="2016" name="Nature">
        <title>Genome evolution in the allotetraploid frog Xenopus laevis.</title>
        <authorList>
            <person name="Session A.M."/>
            <person name="Uno Y."/>
            <person name="Kwon T."/>
            <person name="Chapman J.A."/>
            <person name="Toyoda A."/>
            <person name="Takahashi S."/>
            <person name="Fukui A."/>
            <person name="Hikosaka A."/>
            <person name="Suzuki A."/>
            <person name="Kondo M."/>
            <person name="van Heeringen S.J."/>
            <person name="Quigley I."/>
            <person name="Heinz S."/>
            <person name="Ogino H."/>
            <person name="Ochi H."/>
            <person name="Hellsten U."/>
            <person name="Lyons J.B."/>
            <person name="Simakov O."/>
            <person name="Putnam N."/>
            <person name="Stites J."/>
            <person name="Kuroki Y."/>
            <person name="Tanaka T."/>
            <person name="Michiue T."/>
            <person name="Watanabe M."/>
            <person name="Bogdanovic O."/>
            <person name="Lister R."/>
            <person name="Georgiou G."/>
            <person name="Paranjpe S.S."/>
            <person name="van Kruijsbergen I."/>
            <person name="Shu S."/>
            <person name="Carlson J."/>
            <person name="Kinoshita T."/>
            <person name="Ohta Y."/>
            <person name="Mawaribuchi S."/>
            <person name="Jenkins J."/>
            <person name="Grimwood J."/>
            <person name="Schmutz J."/>
            <person name="Mitros T."/>
            <person name="Mozaffari S.V."/>
            <person name="Suzuki Y."/>
            <person name="Haramoto Y."/>
            <person name="Yamamoto T.S."/>
            <person name="Takagi C."/>
            <person name="Heald R."/>
            <person name="Miller K."/>
            <person name="Haudenschild C."/>
            <person name="Kitzman J."/>
            <person name="Nakayama T."/>
            <person name="Izutsu Y."/>
            <person name="Robert J."/>
            <person name="Fortriede J."/>
            <person name="Burns K."/>
            <person name="Lotay V."/>
            <person name="Karimi K."/>
            <person name="Yasuoka Y."/>
            <person name="Dichmann D.S."/>
            <person name="Flajnik M.F."/>
            <person name="Houston D.W."/>
            <person name="Shendure J."/>
            <person name="DuPasquier L."/>
            <person name="Vize P.D."/>
            <person name="Zorn A.M."/>
            <person name="Ito M."/>
            <person name="Marcotte E.M."/>
            <person name="Wallingford J.B."/>
            <person name="Ito Y."/>
            <person name="Asashima M."/>
            <person name="Ueno N."/>
            <person name="Matsuda Y."/>
            <person name="Veenstra G.J."/>
            <person name="Fujiyama A."/>
            <person name="Harland R.M."/>
            <person name="Taira M."/>
            <person name="Rokhsar D.S."/>
        </authorList>
    </citation>
    <scope>NUCLEOTIDE SEQUENCE [LARGE SCALE GENOMIC DNA]</scope>
    <source>
        <strain evidence="4">J</strain>
    </source>
</reference>
<evidence type="ECO:0000313" key="4">
    <source>
        <dbReference type="Proteomes" id="UP000694892"/>
    </source>
</evidence>
<proteinExistence type="predicted"/>
<feature type="region of interest" description="Disordered" evidence="1">
    <location>
        <begin position="35"/>
        <end position="55"/>
    </location>
</feature>
<sequence>MFFNVSINSGFYFMKKLFLLVLAPIISPLVSRTPSHAQLCHSPSPNPHKSLLHPSWHPLCHSDPGS</sequence>
<evidence type="ECO:0000256" key="1">
    <source>
        <dbReference type="SAM" id="MobiDB-lite"/>
    </source>
</evidence>
<organism evidence="3 4">
    <name type="scientific">Xenopus laevis</name>
    <name type="common">African clawed frog</name>
    <dbReference type="NCBI Taxonomy" id="8355"/>
    <lineage>
        <taxon>Eukaryota</taxon>
        <taxon>Metazoa</taxon>
        <taxon>Chordata</taxon>
        <taxon>Craniata</taxon>
        <taxon>Vertebrata</taxon>
        <taxon>Euteleostomi</taxon>
        <taxon>Amphibia</taxon>
        <taxon>Batrachia</taxon>
        <taxon>Anura</taxon>
        <taxon>Pipoidea</taxon>
        <taxon>Pipidae</taxon>
        <taxon>Xenopodinae</taxon>
        <taxon>Xenopus</taxon>
        <taxon>Xenopus</taxon>
    </lineage>
</organism>
<dbReference type="Proteomes" id="UP000694892">
    <property type="component" value="Chromosome 3L"/>
</dbReference>
<evidence type="ECO:0000256" key="2">
    <source>
        <dbReference type="SAM" id="SignalP"/>
    </source>
</evidence>
<feature type="signal peptide" evidence="2">
    <location>
        <begin position="1"/>
        <end position="32"/>
    </location>
</feature>
<accession>A0A974DH33</accession>